<comment type="similarity">
    <text evidence="3 7">Belongs to the KduI family.</text>
</comment>
<dbReference type="Gene3D" id="2.60.120.520">
    <property type="entry name" value="pectin degrading enzyme 5-keto 4- deoxyuronate isomerase, domain 1"/>
    <property type="match status" value="1"/>
</dbReference>
<dbReference type="SUPFAM" id="SSF51182">
    <property type="entry name" value="RmlC-like cupins"/>
    <property type="match status" value="1"/>
</dbReference>
<dbReference type="Pfam" id="PF04962">
    <property type="entry name" value="KduI"/>
    <property type="match status" value="1"/>
</dbReference>
<accession>A0A511QR46</accession>
<feature type="binding site" evidence="7">
    <location>
        <position position="197"/>
    </location>
    <ligand>
        <name>Zn(2+)</name>
        <dbReference type="ChEBI" id="CHEBI:29105"/>
    </ligand>
</feature>
<comment type="function">
    <text evidence="7">Catalyzes the isomerization of 5-dehydro-4-deoxy-D-glucuronate to 3-deoxy-D-glycero-2,5-hexodiulosonate.</text>
</comment>
<dbReference type="Gene3D" id="2.60.120.10">
    <property type="entry name" value="Jelly Rolls"/>
    <property type="match status" value="1"/>
</dbReference>
<dbReference type="EMBL" id="BJXK01000007">
    <property type="protein sequence ID" value="GEM79824.1"/>
    <property type="molecule type" value="Genomic_DNA"/>
</dbReference>
<evidence type="ECO:0000256" key="6">
    <source>
        <dbReference type="ARBA" id="ARBA00023235"/>
    </source>
</evidence>
<evidence type="ECO:0000256" key="2">
    <source>
        <dbReference type="ARBA" id="ARBA00005148"/>
    </source>
</evidence>
<dbReference type="CDD" id="cd20294">
    <property type="entry name" value="cupin_KduI_N"/>
    <property type="match status" value="1"/>
</dbReference>
<evidence type="ECO:0000256" key="5">
    <source>
        <dbReference type="ARBA" id="ARBA00022833"/>
    </source>
</evidence>
<feature type="binding site" evidence="7">
    <location>
        <position position="204"/>
    </location>
    <ligand>
        <name>Zn(2+)</name>
        <dbReference type="ChEBI" id="CHEBI:29105"/>
    </ligand>
</feature>
<protein>
    <recommendedName>
        <fullName evidence="7">4-deoxy-L-threo-5-hexosulose-uronate ketol-isomerase</fullName>
        <ecNumber evidence="7">5.3.1.17</ecNumber>
    </recommendedName>
    <alternativeName>
        <fullName evidence="7">5-keto-4-deoxyuronate isomerase</fullName>
    </alternativeName>
    <alternativeName>
        <fullName evidence="7">DKI isomerase</fullName>
    </alternativeName>
</protein>
<dbReference type="GO" id="GO:0042840">
    <property type="term" value="P:D-glucuronate catabolic process"/>
    <property type="evidence" value="ECO:0007669"/>
    <property type="project" value="TreeGrafter"/>
</dbReference>
<comment type="pathway">
    <text evidence="2 7">Glycan metabolism; pectin degradation; 2-dehydro-3-deoxy-D-gluconate from pectin: step 4/5.</text>
</comment>
<sequence>MKINYNNNPRDAKDYDTTRLREELLTECMFKDNEIVAVYSHIDRIVVLGVSPNDHELALNDAIDNKAFGVEHFLQRRELGVINLGGQAQVKSGSETYTLDHLDGLYMGMGSDNLIFSSLNNSNPALLYCISAPAHHSYPSRIIRRSEANLVELGSTANANERVIRQYLHPDVLPTCQLSMGVTALQEGSVWNTMPAHTHERRMEAYFYFDIQPQQVVFHLMGEPTETRHVVVRNYQMILSPSWSIHSGCGTQNYSFIWGMLGENQTFDDMDFVDMDSIQ</sequence>
<dbReference type="GO" id="GO:0008697">
    <property type="term" value="F:4-deoxy-L-threo-5-hexosulose-uronate ketol-isomerase activity"/>
    <property type="evidence" value="ECO:0007669"/>
    <property type="project" value="UniProtKB-UniRule"/>
</dbReference>
<dbReference type="NCBIfam" id="NF002091">
    <property type="entry name" value="PRK00924.1"/>
    <property type="match status" value="1"/>
</dbReference>
<keyword evidence="5 7" id="KW-0862">Zinc</keyword>
<proteinExistence type="inferred from homology"/>
<dbReference type="GO" id="GO:0008270">
    <property type="term" value="F:zinc ion binding"/>
    <property type="evidence" value="ECO:0007669"/>
    <property type="project" value="UniProtKB-UniRule"/>
</dbReference>
<dbReference type="InterPro" id="IPR027449">
    <property type="entry name" value="KduI_N"/>
</dbReference>
<organism evidence="8 9">
    <name type="scientific">Vibrio superstes NBRC 103154</name>
    <dbReference type="NCBI Taxonomy" id="1219062"/>
    <lineage>
        <taxon>Bacteria</taxon>
        <taxon>Pseudomonadati</taxon>
        <taxon>Pseudomonadota</taxon>
        <taxon>Gammaproteobacteria</taxon>
        <taxon>Vibrionales</taxon>
        <taxon>Vibrionaceae</taxon>
        <taxon>Vibrio</taxon>
    </lineage>
</organism>
<dbReference type="InterPro" id="IPR021120">
    <property type="entry name" value="KduI/IolB_isomerase"/>
</dbReference>
<dbReference type="OrthoDB" id="9770644at2"/>
<dbReference type="RefSeq" id="WP_119010001.1">
    <property type="nucleotide sequence ID" value="NZ_BJXK01000007.1"/>
</dbReference>
<keyword evidence="4 7" id="KW-0479">Metal-binding</keyword>
<evidence type="ECO:0000313" key="8">
    <source>
        <dbReference type="EMBL" id="GEM79824.1"/>
    </source>
</evidence>
<evidence type="ECO:0000256" key="3">
    <source>
        <dbReference type="ARBA" id="ARBA00008086"/>
    </source>
</evidence>
<evidence type="ECO:0000313" key="9">
    <source>
        <dbReference type="Proteomes" id="UP000321113"/>
    </source>
</evidence>
<keyword evidence="9" id="KW-1185">Reference proteome</keyword>
<dbReference type="InterPro" id="IPR011051">
    <property type="entry name" value="RmlC_Cupin_sf"/>
</dbReference>
<dbReference type="GO" id="GO:0045490">
    <property type="term" value="P:pectin catabolic process"/>
    <property type="evidence" value="ECO:0007669"/>
    <property type="project" value="UniProtKB-UniRule"/>
</dbReference>
<dbReference type="EC" id="5.3.1.17" evidence="7"/>
<comment type="caution">
    <text evidence="8">The sequence shown here is derived from an EMBL/GenBank/DDBJ whole genome shotgun (WGS) entry which is preliminary data.</text>
</comment>
<dbReference type="PIRSF" id="PIRSF006625">
    <property type="entry name" value="KduI"/>
    <property type="match status" value="1"/>
</dbReference>
<dbReference type="InterPro" id="IPR007045">
    <property type="entry name" value="KduI"/>
</dbReference>
<name>A0A511QR46_9VIBR</name>
<feature type="binding site" evidence="7">
    <location>
        <position position="199"/>
    </location>
    <ligand>
        <name>Zn(2+)</name>
        <dbReference type="ChEBI" id="CHEBI:29105"/>
    </ligand>
</feature>
<evidence type="ECO:0000256" key="7">
    <source>
        <dbReference type="HAMAP-Rule" id="MF_00687"/>
    </source>
</evidence>
<dbReference type="PANTHER" id="PTHR38461:SF1">
    <property type="entry name" value="4-DEOXY-L-THREO-5-HEXOSULOSE-URONATE KETOL-ISOMERASE"/>
    <property type="match status" value="1"/>
</dbReference>
<dbReference type="AlphaFoldDB" id="A0A511QR46"/>
<dbReference type="CDD" id="cd20491">
    <property type="entry name" value="cupin_KduI_C"/>
    <property type="match status" value="1"/>
</dbReference>
<dbReference type="PANTHER" id="PTHR38461">
    <property type="entry name" value="4-DEOXY-L-THREO-5-HEXOSULOSE-URONATE KETOL-ISOMERASE"/>
    <property type="match status" value="1"/>
</dbReference>
<comment type="catalytic activity">
    <reaction evidence="1 7">
        <text>5-dehydro-4-deoxy-D-glucuronate = 3-deoxy-D-glycero-2,5-hexodiulosonate</text>
        <dbReference type="Rhea" id="RHEA:23896"/>
        <dbReference type="ChEBI" id="CHEBI:17117"/>
        <dbReference type="ChEBI" id="CHEBI:29071"/>
        <dbReference type="EC" id="5.3.1.17"/>
    </reaction>
</comment>
<reference evidence="8 9" key="1">
    <citation type="submission" date="2019-07" db="EMBL/GenBank/DDBJ databases">
        <title>Whole genome shotgun sequence of Vibrio superstes NBRC 103154.</title>
        <authorList>
            <person name="Hosoyama A."/>
            <person name="Uohara A."/>
            <person name="Ohji S."/>
            <person name="Ichikawa N."/>
        </authorList>
    </citation>
    <scope>NUCLEOTIDE SEQUENCE [LARGE SCALE GENOMIC DNA]</scope>
    <source>
        <strain evidence="8 9">NBRC 103154</strain>
    </source>
</reference>
<dbReference type="InterPro" id="IPR014710">
    <property type="entry name" value="RmlC-like_jellyroll"/>
</dbReference>
<dbReference type="HAMAP" id="MF_00687">
    <property type="entry name" value="KduI"/>
    <property type="match status" value="1"/>
</dbReference>
<comment type="cofactor">
    <cofactor evidence="7">
        <name>Zn(2+)</name>
        <dbReference type="ChEBI" id="CHEBI:29105"/>
    </cofactor>
    <text evidence="7">Binds 1 zinc ion per subunit.</text>
</comment>
<dbReference type="UniPathway" id="UPA00545">
    <property type="reaction ID" value="UER00826"/>
</dbReference>
<evidence type="ECO:0000256" key="4">
    <source>
        <dbReference type="ARBA" id="ARBA00022723"/>
    </source>
</evidence>
<evidence type="ECO:0000256" key="1">
    <source>
        <dbReference type="ARBA" id="ARBA00000552"/>
    </source>
</evidence>
<feature type="binding site" evidence="7">
    <location>
        <position position="246"/>
    </location>
    <ligand>
        <name>Zn(2+)</name>
        <dbReference type="ChEBI" id="CHEBI:29105"/>
    </ligand>
</feature>
<dbReference type="Proteomes" id="UP000321113">
    <property type="component" value="Unassembled WGS sequence"/>
</dbReference>
<keyword evidence="6 7" id="KW-0413">Isomerase</keyword>
<gene>
    <name evidence="7 8" type="primary">kduI</name>
    <name evidence="8" type="ORF">VSU01S_20690</name>
</gene>
<dbReference type="GO" id="GO:0019698">
    <property type="term" value="P:D-galacturonate catabolic process"/>
    <property type="evidence" value="ECO:0007669"/>
    <property type="project" value="TreeGrafter"/>
</dbReference>